<reference evidence="1" key="1">
    <citation type="submission" date="2020-11" db="EMBL/GenBank/DDBJ databases">
        <authorList>
            <consortium name="DOE Joint Genome Institute"/>
            <person name="Ahrendt S."/>
            <person name="Riley R."/>
            <person name="Andreopoulos W."/>
            <person name="Labutti K."/>
            <person name="Pangilinan J."/>
            <person name="Ruiz-Duenas F.J."/>
            <person name="Barrasa J.M."/>
            <person name="Sanchez-Garcia M."/>
            <person name="Camarero S."/>
            <person name="Miyauchi S."/>
            <person name="Serrano A."/>
            <person name="Linde D."/>
            <person name="Babiker R."/>
            <person name="Drula E."/>
            <person name="Ayuso-Fernandez I."/>
            <person name="Pacheco R."/>
            <person name="Padilla G."/>
            <person name="Ferreira P."/>
            <person name="Barriuso J."/>
            <person name="Kellner H."/>
            <person name="Castanera R."/>
            <person name="Alfaro M."/>
            <person name="Ramirez L."/>
            <person name="Pisabarro A.G."/>
            <person name="Kuo A."/>
            <person name="Tritt A."/>
            <person name="Lipzen A."/>
            <person name="He G."/>
            <person name="Yan M."/>
            <person name="Ng V."/>
            <person name="Cullen D."/>
            <person name="Martin F."/>
            <person name="Rosso M.-N."/>
            <person name="Henrissat B."/>
            <person name="Hibbett D."/>
            <person name="Martinez A.T."/>
            <person name="Grigoriev I.V."/>
        </authorList>
    </citation>
    <scope>NUCLEOTIDE SEQUENCE</scope>
    <source>
        <strain evidence="1">CBS 247.69</strain>
    </source>
</reference>
<accession>A0A9P5XVA7</accession>
<dbReference type="AlphaFoldDB" id="A0A9P5XVA7"/>
<proteinExistence type="predicted"/>
<gene>
    <name evidence="1" type="ORF">BDZ94DRAFT_1273075</name>
</gene>
<evidence type="ECO:0000313" key="1">
    <source>
        <dbReference type="EMBL" id="KAF9457470.1"/>
    </source>
</evidence>
<comment type="caution">
    <text evidence="1">The sequence shown here is derived from an EMBL/GenBank/DDBJ whole genome shotgun (WGS) entry which is preliminary data.</text>
</comment>
<evidence type="ECO:0008006" key="3">
    <source>
        <dbReference type="Google" id="ProtNLM"/>
    </source>
</evidence>
<dbReference type="Proteomes" id="UP000807353">
    <property type="component" value="Unassembled WGS sequence"/>
</dbReference>
<name>A0A9P5XVA7_9AGAR</name>
<dbReference type="OrthoDB" id="2786563at2759"/>
<keyword evidence="2" id="KW-1185">Reference proteome</keyword>
<organism evidence="1 2">
    <name type="scientific">Collybia nuda</name>
    <dbReference type="NCBI Taxonomy" id="64659"/>
    <lineage>
        <taxon>Eukaryota</taxon>
        <taxon>Fungi</taxon>
        <taxon>Dikarya</taxon>
        <taxon>Basidiomycota</taxon>
        <taxon>Agaricomycotina</taxon>
        <taxon>Agaricomycetes</taxon>
        <taxon>Agaricomycetidae</taxon>
        <taxon>Agaricales</taxon>
        <taxon>Tricholomatineae</taxon>
        <taxon>Clitocybaceae</taxon>
        <taxon>Collybia</taxon>
    </lineage>
</organism>
<sequence>MQSETDIDKETTSSLPDELVLEILSHALWLPDDQFESQSDFPLIRSARCLAVCKSWFRIGIPLLYHSVVLRSSLQAEALALSLRENKSRGRLIERLRIEGGYGGATYNIVKAASKVKVLCLTLYISASDNVSGLRRALPMLRPTRVVLYDQIRRGLDNQQTITLHETLNSCITKWKTMKQLYFPYSEAMGLHSTSTPVDALSQAIKDAPSLRELEMPFGYSFPKHLMTMAENPHLRVIRVYRKHTHAGVTFNFEHAVESVSRLKELVVFVDDPL</sequence>
<evidence type="ECO:0000313" key="2">
    <source>
        <dbReference type="Proteomes" id="UP000807353"/>
    </source>
</evidence>
<dbReference type="EMBL" id="MU150370">
    <property type="protein sequence ID" value="KAF9457470.1"/>
    <property type="molecule type" value="Genomic_DNA"/>
</dbReference>
<protein>
    <recommendedName>
        <fullName evidence="3">F-box domain-containing protein</fullName>
    </recommendedName>
</protein>